<keyword evidence="5" id="KW-0479">Metal-binding</keyword>
<organism evidence="12 13">
    <name type="scientific">Tetrahymena thermophila (strain SB210)</name>
    <dbReference type="NCBI Taxonomy" id="312017"/>
    <lineage>
        <taxon>Eukaryota</taxon>
        <taxon>Sar</taxon>
        <taxon>Alveolata</taxon>
        <taxon>Ciliophora</taxon>
        <taxon>Intramacronucleata</taxon>
        <taxon>Oligohymenophorea</taxon>
        <taxon>Hymenostomatida</taxon>
        <taxon>Tetrahymenina</taxon>
        <taxon>Tetrahymenidae</taxon>
        <taxon>Tetrahymena</taxon>
    </lineage>
</organism>
<keyword evidence="7" id="KW-0106">Calcium</keyword>
<comment type="similarity">
    <text evidence="2">Belongs to the centrin family.</text>
</comment>
<dbReference type="AlphaFoldDB" id="I7M9Q9"/>
<comment type="function">
    <text evidence="10">Plays a fundamental role in microtubule organizing center structure and function. Component of the infraciliary lattice (ICL) and the ciliary basal bodies.</text>
</comment>
<keyword evidence="12" id="KW-0966">Cell projection</keyword>
<dbReference type="Gene3D" id="1.10.238.10">
    <property type="entry name" value="EF-hand"/>
    <property type="match status" value="1"/>
</dbReference>
<dbReference type="InterPro" id="IPR050230">
    <property type="entry name" value="CALM/Myosin/TropC-like"/>
</dbReference>
<dbReference type="InParanoid" id="I7M9Q9"/>
<dbReference type="GO" id="GO:0016460">
    <property type="term" value="C:myosin II complex"/>
    <property type="evidence" value="ECO:0007669"/>
    <property type="project" value="TreeGrafter"/>
</dbReference>
<reference evidence="13" key="1">
    <citation type="journal article" date="2006" name="PLoS Biol.">
        <title>Macronuclear genome sequence of the ciliate Tetrahymena thermophila, a model eukaryote.</title>
        <authorList>
            <person name="Eisen J.A."/>
            <person name="Coyne R.S."/>
            <person name="Wu M."/>
            <person name="Wu D."/>
            <person name="Thiagarajan M."/>
            <person name="Wortman J.R."/>
            <person name="Badger J.H."/>
            <person name="Ren Q."/>
            <person name="Amedeo P."/>
            <person name="Jones K.M."/>
            <person name="Tallon L.J."/>
            <person name="Delcher A.L."/>
            <person name="Salzberg S.L."/>
            <person name="Silva J.C."/>
            <person name="Haas B.J."/>
            <person name="Majoros W.H."/>
            <person name="Farzad M."/>
            <person name="Carlton J.M."/>
            <person name="Smith R.K. Jr."/>
            <person name="Garg J."/>
            <person name="Pearlman R.E."/>
            <person name="Karrer K.M."/>
            <person name="Sun L."/>
            <person name="Manning G."/>
            <person name="Elde N.C."/>
            <person name="Turkewitz A.P."/>
            <person name="Asai D.J."/>
            <person name="Wilkes D.E."/>
            <person name="Wang Y."/>
            <person name="Cai H."/>
            <person name="Collins K."/>
            <person name="Stewart B.A."/>
            <person name="Lee S.R."/>
            <person name="Wilamowska K."/>
            <person name="Weinberg Z."/>
            <person name="Ruzzo W.L."/>
            <person name="Wloga D."/>
            <person name="Gaertig J."/>
            <person name="Frankel J."/>
            <person name="Tsao C.-C."/>
            <person name="Gorovsky M.A."/>
            <person name="Keeling P.J."/>
            <person name="Waller R.F."/>
            <person name="Patron N.J."/>
            <person name="Cherry J.M."/>
            <person name="Stover N.A."/>
            <person name="Krieger C.J."/>
            <person name="del Toro C."/>
            <person name="Ryder H.F."/>
            <person name="Williamson S.C."/>
            <person name="Barbeau R.A."/>
            <person name="Hamilton E.P."/>
            <person name="Orias E."/>
        </authorList>
    </citation>
    <scope>NUCLEOTIDE SEQUENCE [LARGE SCALE GENOMIC DNA]</scope>
    <source>
        <strain evidence="13">SB210</strain>
    </source>
</reference>
<evidence type="ECO:0000256" key="5">
    <source>
        <dbReference type="ARBA" id="ARBA00022723"/>
    </source>
</evidence>
<feature type="domain" description="EF-hand" evidence="11">
    <location>
        <begin position="143"/>
        <end position="178"/>
    </location>
</feature>
<dbReference type="PROSITE" id="PS50222">
    <property type="entry name" value="EF_HAND_2"/>
    <property type="match status" value="2"/>
</dbReference>
<evidence type="ECO:0000256" key="1">
    <source>
        <dbReference type="ARBA" id="ARBA00004245"/>
    </source>
</evidence>
<dbReference type="GO" id="GO:0005509">
    <property type="term" value="F:calcium ion binding"/>
    <property type="evidence" value="ECO:0007669"/>
    <property type="project" value="InterPro"/>
</dbReference>
<dbReference type="GeneID" id="7833768"/>
<feature type="domain" description="EF-hand" evidence="11">
    <location>
        <begin position="179"/>
        <end position="214"/>
    </location>
</feature>
<keyword evidence="6" id="KW-0677">Repeat</keyword>
<dbReference type="PANTHER" id="PTHR23048:SF0">
    <property type="entry name" value="CALMODULIN LIKE 3"/>
    <property type="match status" value="1"/>
</dbReference>
<evidence type="ECO:0000256" key="4">
    <source>
        <dbReference type="ARBA" id="ARBA00022490"/>
    </source>
</evidence>
<accession>I7M9Q9</accession>
<evidence type="ECO:0000256" key="7">
    <source>
        <dbReference type="ARBA" id="ARBA00022837"/>
    </source>
</evidence>
<dbReference type="InterPro" id="IPR002048">
    <property type="entry name" value="EF_hand_dom"/>
</dbReference>
<keyword evidence="8" id="KW-0007">Acetylation</keyword>
<keyword evidence="4" id="KW-0963">Cytoplasm</keyword>
<keyword evidence="13" id="KW-1185">Reference proteome</keyword>
<dbReference type="STRING" id="312017.I7M9Q9"/>
<evidence type="ECO:0000256" key="9">
    <source>
        <dbReference type="ARBA" id="ARBA00023212"/>
    </source>
</evidence>
<proteinExistence type="inferred from homology"/>
<comment type="subcellular location">
    <subcellularLocation>
        <location evidence="1">Cytoplasm</location>
        <location evidence="1">Cytoskeleton</location>
    </subcellularLocation>
</comment>
<dbReference type="Proteomes" id="UP000009168">
    <property type="component" value="Unassembled WGS sequence"/>
</dbReference>
<name>I7M9Q9_TETTS</name>
<evidence type="ECO:0000256" key="10">
    <source>
        <dbReference type="ARBA" id="ARBA00025692"/>
    </source>
</evidence>
<keyword evidence="12" id="KW-0969">Cilium</keyword>
<dbReference type="KEGG" id="tet:TTHERM_00578790"/>
<keyword evidence="12" id="KW-0282">Flagellum</keyword>
<dbReference type="SMART" id="SM00054">
    <property type="entry name" value="EFh"/>
    <property type="match status" value="2"/>
</dbReference>
<evidence type="ECO:0000313" key="12">
    <source>
        <dbReference type="EMBL" id="EAS02635.2"/>
    </source>
</evidence>
<evidence type="ECO:0000256" key="3">
    <source>
        <dbReference type="ARBA" id="ARBA00020786"/>
    </source>
</evidence>
<evidence type="ECO:0000256" key="2">
    <source>
        <dbReference type="ARBA" id="ARBA00005253"/>
    </source>
</evidence>
<dbReference type="InterPro" id="IPR011992">
    <property type="entry name" value="EF-hand-dom_pair"/>
</dbReference>
<evidence type="ECO:0000256" key="6">
    <source>
        <dbReference type="ARBA" id="ARBA00022737"/>
    </source>
</evidence>
<dbReference type="PANTHER" id="PTHR23048">
    <property type="entry name" value="MYOSIN LIGHT CHAIN 1, 3"/>
    <property type="match status" value="1"/>
</dbReference>
<protein>
    <recommendedName>
        <fullName evidence="3">Calmodulin</fullName>
    </recommendedName>
</protein>
<dbReference type="FunFam" id="1.10.238.10:FF:000178">
    <property type="entry name" value="Calmodulin-2 A"/>
    <property type="match status" value="1"/>
</dbReference>
<gene>
    <name evidence="12" type="ORF">TTHERM_00578790</name>
</gene>
<dbReference type="RefSeq" id="XP_001022880.2">
    <property type="nucleotide sequence ID" value="XM_001022880.2"/>
</dbReference>
<dbReference type="SUPFAM" id="SSF47473">
    <property type="entry name" value="EF-hand"/>
    <property type="match status" value="1"/>
</dbReference>
<keyword evidence="9" id="KW-0206">Cytoskeleton</keyword>
<dbReference type="CDD" id="cd00051">
    <property type="entry name" value="EFh"/>
    <property type="match status" value="1"/>
</dbReference>
<dbReference type="OrthoDB" id="26525at2759"/>
<dbReference type="EMBL" id="GG662527">
    <property type="protein sequence ID" value="EAS02635.2"/>
    <property type="molecule type" value="Genomic_DNA"/>
</dbReference>
<evidence type="ECO:0000256" key="8">
    <source>
        <dbReference type="ARBA" id="ARBA00022990"/>
    </source>
</evidence>
<dbReference type="Pfam" id="PF13499">
    <property type="entry name" value="EF-hand_7"/>
    <property type="match status" value="1"/>
</dbReference>
<sequence length="284" mass="33160">MTQLKKAYLNWRKGEKTIFIPAAYLFICSKQILKKVATKFTFCYQQKFTLLIKKFYGDLLSRFIEFYQINLFQFLNNLILKLRSARYSLFNSLFIFQFSQFVSQIYYYQSAVTRAISKYIQEILMSLSLKQLRDVDINILTKKEIDKCQEAFTAFDKNGSKFIEKEELKKVLEEMGQSPQEEELIKMINEVDQTGKGAISFDDFLTVIAYYKQLQQNSDEEDIILAFVALGGNEDKTGSIDRKLLQEVISSDFSLTIDLNRLVKELSPATTEVKYEDFKNLLSN</sequence>
<dbReference type="PROSITE" id="PS00018">
    <property type="entry name" value="EF_HAND_1"/>
    <property type="match status" value="1"/>
</dbReference>
<evidence type="ECO:0000259" key="11">
    <source>
        <dbReference type="PROSITE" id="PS50222"/>
    </source>
</evidence>
<dbReference type="InterPro" id="IPR018247">
    <property type="entry name" value="EF_Hand_1_Ca_BS"/>
</dbReference>
<evidence type="ECO:0000313" key="13">
    <source>
        <dbReference type="Proteomes" id="UP000009168"/>
    </source>
</evidence>